<proteinExistence type="predicted"/>
<dbReference type="Gene3D" id="3.30.450.20">
    <property type="entry name" value="PAS domain"/>
    <property type="match status" value="1"/>
</dbReference>
<dbReference type="Gene3D" id="1.10.287.130">
    <property type="match status" value="1"/>
</dbReference>
<dbReference type="Pfam" id="PF02518">
    <property type="entry name" value="HATPase_c"/>
    <property type="match status" value="1"/>
</dbReference>
<evidence type="ECO:0000256" key="6">
    <source>
        <dbReference type="ARBA" id="ARBA00022777"/>
    </source>
</evidence>
<organism evidence="17 18">
    <name type="scientific">Colwellia psychrerythraea</name>
    <name type="common">Vibrio psychroerythus</name>
    <dbReference type="NCBI Taxonomy" id="28229"/>
    <lineage>
        <taxon>Bacteria</taxon>
        <taxon>Pseudomonadati</taxon>
        <taxon>Pseudomonadota</taxon>
        <taxon>Gammaproteobacteria</taxon>
        <taxon>Alteromonadales</taxon>
        <taxon>Colwelliaceae</taxon>
        <taxon>Colwellia</taxon>
    </lineage>
</organism>
<dbReference type="Pfam" id="PF13426">
    <property type="entry name" value="PAS_9"/>
    <property type="match status" value="1"/>
</dbReference>
<dbReference type="NCBIfam" id="TIGR00229">
    <property type="entry name" value="sensory_box"/>
    <property type="match status" value="1"/>
</dbReference>
<dbReference type="InterPro" id="IPR001610">
    <property type="entry name" value="PAC"/>
</dbReference>
<dbReference type="RefSeq" id="WP_197061260.1">
    <property type="nucleotide sequence ID" value="NZ_JQEC01000075.1"/>
</dbReference>
<dbReference type="PROSITE" id="PS50113">
    <property type="entry name" value="PAC"/>
    <property type="match status" value="1"/>
</dbReference>
<dbReference type="SUPFAM" id="SSF52172">
    <property type="entry name" value="CheY-like"/>
    <property type="match status" value="1"/>
</dbReference>
<evidence type="ECO:0000256" key="3">
    <source>
        <dbReference type="ARBA" id="ARBA00022553"/>
    </source>
</evidence>
<feature type="domain" description="Histidine kinase" evidence="13">
    <location>
        <begin position="413"/>
        <end position="634"/>
    </location>
</feature>
<keyword evidence="7" id="KW-0067">ATP-binding</keyword>
<evidence type="ECO:0000313" key="18">
    <source>
        <dbReference type="Proteomes" id="UP000029868"/>
    </source>
</evidence>
<dbReference type="SUPFAM" id="SSF55874">
    <property type="entry name" value="ATPase domain of HSP90 chaperone/DNA topoisomerase II/histidine kinase"/>
    <property type="match status" value="1"/>
</dbReference>
<comment type="subunit">
    <text evidence="9">At low DSF concentrations, interacts with RpfF.</text>
</comment>
<dbReference type="CDD" id="cd00082">
    <property type="entry name" value="HisKA"/>
    <property type="match status" value="1"/>
</dbReference>
<evidence type="ECO:0000259" key="14">
    <source>
        <dbReference type="PROSITE" id="PS50110"/>
    </source>
</evidence>
<dbReference type="PRINTS" id="PR00344">
    <property type="entry name" value="BCTRLSENSOR"/>
</dbReference>
<dbReference type="InterPro" id="IPR003661">
    <property type="entry name" value="HisK_dim/P_dom"/>
</dbReference>
<dbReference type="FunFam" id="3.30.565.10:FF:000010">
    <property type="entry name" value="Sensor histidine kinase RcsC"/>
    <property type="match status" value="1"/>
</dbReference>
<feature type="transmembrane region" description="Helical" evidence="12">
    <location>
        <begin position="192"/>
        <end position="211"/>
    </location>
</feature>
<dbReference type="SMART" id="SM00086">
    <property type="entry name" value="PAC"/>
    <property type="match status" value="1"/>
</dbReference>
<dbReference type="SMART" id="SM00448">
    <property type="entry name" value="REC"/>
    <property type="match status" value="1"/>
</dbReference>
<dbReference type="EMBL" id="JQEC01000075">
    <property type="protein sequence ID" value="KGJ86491.1"/>
    <property type="molecule type" value="Genomic_DNA"/>
</dbReference>
<dbReference type="Pfam" id="PF00072">
    <property type="entry name" value="Response_reg"/>
    <property type="match status" value="1"/>
</dbReference>
<dbReference type="CDD" id="cd16922">
    <property type="entry name" value="HATPase_EvgS-ArcB-TorS-like"/>
    <property type="match status" value="1"/>
</dbReference>
<accession>A0A099K807</accession>
<dbReference type="Proteomes" id="UP000029868">
    <property type="component" value="Unassembled WGS sequence"/>
</dbReference>
<evidence type="ECO:0000256" key="2">
    <source>
        <dbReference type="ARBA" id="ARBA00012438"/>
    </source>
</evidence>
<evidence type="ECO:0000256" key="5">
    <source>
        <dbReference type="ARBA" id="ARBA00022741"/>
    </source>
</evidence>
<evidence type="ECO:0000259" key="13">
    <source>
        <dbReference type="PROSITE" id="PS50109"/>
    </source>
</evidence>
<feature type="domain" description="Response regulatory" evidence="14">
    <location>
        <begin position="662"/>
        <end position="783"/>
    </location>
</feature>
<dbReference type="PROSITE" id="PS50110">
    <property type="entry name" value="RESPONSE_REGULATORY"/>
    <property type="match status" value="1"/>
</dbReference>
<dbReference type="SUPFAM" id="SSF47384">
    <property type="entry name" value="Homodimeric domain of signal transducing histidine kinase"/>
    <property type="match status" value="1"/>
</dbReference>
<dbReference type="InterPro" id="IPR011006">
    <property type="entry name" value="CheY-like_superfamily"/>
</dbReference>
<dbReference type="PATRIC" id="fig|28229.3.peg.4709"/>
<dbReference type="InterPro" id="IPR001789">
    <property type="entry name" value="Sig_transdc_resp-reg_receiver"/>
</dbReference>
<dbReference type="GO" id="GO:0000155">
    <property type="term" value="F:phosphorelay sensor kinase activity"/>
    <property type="evidence" value="ECO:0007669"/>
    <property type="project" value="InterPro"/>
</dbReference>
<evidence type="ECO:0000256" key="10">
    <source>
        <dbReference type="ARBA" id="ARBA00068150"/>
    </source>
</evidence>
<keyword evidence="5" id="KW-0547">Nucleotide-binding</keyword>
<keyword evidence="12" id="KW-0812">Transmembrane</keyword>
<dbReference type="PROSITE" id="PS50109">
    <property type="entry name" value="HIS_KIN"/>
    <property type="match status" value="1"/>
</dbReference>
<dbReference type="InterPro" id="IPR004358">
    <property type="entry name" value="Sig_transdc_His_kin-like_C"/>
</dbReference>
<dbReference type="InterPro" id="IPR036097">
    <property type="entry name" value="HisK_dim/P_sf"/>
</dbReference>
<keyword evidence="12" id="KW-0472">Membrane</keyword>
<dbReference type="GO" id="GO:0005524">
    <property type="term" value="F:ATP binding"/>
    <property type="evidence" value="ECO:0007669"/>
    <property type="project" value="UniProtKB-KW"/>
</dbReference>
<feature type="modified residue" description="4-aspartylphosphate" evidence="11">
    <location>
        <position position="713"/>
    </location>
</feature>
<keyword evidence="12" id="KW-1133">Transmembrane helix</keyword>
<name>A0A099K807_COLPS</name>
<dbReference type="EC" id="2.7.13.3" evidence="2"/>
<evidence type="ECO:0000256" key="7">
    <source>
        <dbReference type="ARBA" id="ARBA00022840"/>
    </source>
</evidence>
<keyword evidence="6 17" id="KW-0418">Kinase</keyword>
<dbReference type="InterPro" id="IPR000700">
    <property type="entry name" value="PAS-assoc_C"/>
</dbReference>
<evidence type="ECO:0000313" key="17">
    <source>
        <dbReference type="EMBL" id="KGJ86491.1"/>
    </source>
</evidence>
<dbReference type="PANTHER" id="PTHR45339:SF1">
    <property type="entry name" value="HYBRID SIGNAL TRANSDUCTION HISTIDINE KINASE J"/>
    <property type="match status" value="1"/>
</dbReference>
<dbReference type="InterPro" id="IPR005467">
    <property type="entry name" value="His_kinase_dom"/>
</dbReference>
<evidence type="ECO:0000259" key="15">
    <source>
        <dbReference type="PROSITE" id="PS50112"/>
    </source>
</evidence>
<sequence>MLGSLSIRDRFLISPIIGVLLTLILYFTSDQILQSHAKLFSHINESNLPQISEISQVTLLLTESNSEIISLLLESEGFDEEEIYVEGKKQLNNLYQIKERLAKSINEQESLMIDDQDIFLAIKNAFQDYLTEASLSIEMSSVDAKQANYELVLANKKLKTLNQLFLKLSQHYSNNLTEQAKLVEGTLYQETYITELAIILIALMLWSAFYFSKHTSKGLTQVYSALIKLSKGDTTIENYQHNDAYIKNIWAAVSQFKQSIEKSESYQNELLIQKFAMDQHAIIATTDLKGVITYANSKFSEISGYSVDELIGSNHRIVNSGNQSKAYWQSMFKTVSKGNVWHDEVLNKAKDGSEYWVDTSIIPMTAVEDKNKITGYISIRTDITDKKLQHQKLIDANVIAESAVIAKGQFLASMSHEIRTPMNGVIGMLELVLNNKLEAKNRQQLELAQVSAKSLLSLINDILDFSKVDAGKLELESTDFSLQSLLNEFTDSMQIQAKQKDLILQLTMNNLSNKVVAGDPGRIRQVLTNLVGNAIKFTKKGSVSIDVKLIEYNESTWSFNCVITDTGIGIPQNSLENLFDSFNQVDASTTRKYGGTGLGLAISKRLTKLMAGDISVSSEVKVGSSFQFTIPLSKSNKIIEKTIQRPPTLAELEIPIWPENTLLLLVEDNRVNQLVILGILKRFGLKADVAVNGVEAISSLEQSNNRYDVILMDCQMPEMDGYDATRHIRKNQLVNYNASTPIIALTANAMSGDREKCLKAGMNDYLTKPIEPEVLLTKLKHWLFIK</sequence>
<dbReference type="PROSITE" id="PS50112">
    <property type="entry name" value="PAS"/>
    <property type="match status" value="1"/>
</dbReference>
<dbReference type="SUPFAM" id="SSF55785">
    <property type="entry name" value="PYP-like sensor domain (PAS domain)"/>
    <property type="match status" value="1"/>
</dbReference>
<dbReference type="CDD" id="cd00130">
    <property type="entry name" value="PAS"/>
    <property type="match status" value="1"/>
</dbReference>
<comment type="caution">
    <text evidence="17">The sequence shown here is derived from an EMBL/GenBank/DDBJ whole genome shotgun (WGS) entry which is preliminary data.</text>
</comment>
<keyword evidence="3 11" id="KW-0597">Phosphoprotein</keyword>
<dbReference type="PANTHER" id="PTHR45339">
    <property type="entry name" value="HYBRID SIGNAL TRANSDUCTION HISTIDINE KINASE J"/>
    <property type="match status" value="1"/>
</dbReference>
<reference evidence="17 18" key="1">
    <citation type="submission" date="2014-08" db="EMBL/GenBank/DDBJ databases">
        <title>Genomic and Phenotypic Diversity of Colwellia psychrerythraea strains from Disparate Marine Basins.</title>
        <authorList>
            <person name="Techtmann S.M."/>
            <person name="Stelling S.C."/>
            <person name="Utturkar S.M."/>
            <person name="Alshibli N."/>
            <person name="Harris A."/>
            <person name="Brown S.D."/>
            <person name="Hazen T.C."/>
        </authorList>
    </citation>
    <scope>NUCLEOTIDE SEQUENCE [LARGE SCALE GENOMIC DNA]</scope>
    <source>
        <strain evidence="17 18">GAB14E</strain>
    </source>
</reference>
<dbReference type="SMART" id="SM00388">
    <property type="entry name" value="HisKA"/>
    <property type="match status" value="1"/>
</dbReference>
<dbReference type="Pfam" id="PF00512">
    <property type="entry name" value="HisKA"/>
    <property type="match status" value="1"/>
</dbReference>
<dbReference type="FunFam" id="1.10.287.130:FF:000002">
    <property type="entry name" value="Two-component osmosensing histidine kinase"/>
    <property type="match status" value="1"/>
</dbReference>
<evidence type="ECO:0000256" key="8">
    <source>
        <dbReference type="ARBA" id="ARBA00023012"/>
    </source>
</evidence>
<dbReference type="Gene3D" id="3.40.50.2300">
    <property type="match status" value="1"/>
</dbReference>
<dbReference type="SMART" id="SM00387">
    <property type="entry name" value="HATPase_c"/>
    <property type="match status" value="1"/>
</dbReference>
<dbReference type="Gene3D" id="3.30.565.10">
    <property type="entry name" value="Histidine kinase-like ATPase, C-terminal domain"/>
    <property type="match status" value="1"/>
</dbReference>
<dbReference type="InterPro" id="IPR003594">
    <property type="entry name" value="HATPase_dom"/>
</dbReference>
<dbReference type="AlphaFoldDB" id="A0A099K807"/>
<evidence type="ECO:0000256" key="4">
    <source>
        <dbReference type="ARBA" id="ARBA00022679"/>
    </source>
</evidence>
<dbReference type="InterPro" id="IPR000014">
    <property type="entry name" value="PAS"/>
</dbReference>
<evidence type="ECO:0000256" key="11">
    <source>
        <dbReference type="PROSITE-ProRule" id="PRU00169"/>
    </source>
</evidence>
<feature type="domain" description="PAS" evidence="15">
    <location>
        <begin position="283"/>
        <end position="314"/>
    </location>
</feature>
<evidence type="ECO:0000256" key="9">
    <source>
        <dbReference type="ARBA" id="ARBA00064003"/>
    </source>
</evidence>
<evidence type="ECO:0000256" key="12">
    <source>
        <dbReference type="SAM" id="Phobius"/>
    </source>
</evidence>
<dbReference type="CDD" id="cd17546">
    <property type="entry name" value="REC_hyHK_CKI1_RcsC-like"/>
    <property type="match status" value="1"/>
</dbReference>
<gene>
    <name evidence="17" type="ORF">GAB14E_0764</name>
</gene>
<protein>
    <recommendedName>
        <fullName evidence="10">Sensory/regulatory protein RpfC</fullName>
        <ecNumber evidence="2">2.7.13.3</ecNumber>
    </recommendedName>
</protein>
<comment type="catalytic activity">
    <reaction evidence="1">
        <text>ATP + protein L-histidine = ADP + protein N-phospho-L-histidine.</text>
        <dbReference type="EC" id="2.7.13.3"/>
    </reaction>
</comment>
<keyword evidence="4" id="KW-0808">Transferase</keyword>
<dbReference type="InterPro" id="IPR035965">
    <property type="entry name" value="PAS-like_dom_sf"/>
</dbReference>
<evidence type="ECO:0000259" key="16">
    <source>
        <dbReference type="PROSITE" id="PS50113"/>
    </source>
</evidence>
<dbReference type="InterPro" id="IPR036890">
    <property type="entry name" value="HATPase_C_sf"/>
</dbReference>
<keyword evidence="8" id="KW-0902">Two-component regulatory system</keyword>
<feature type="transmembrane region" description="Helical" evidence="12">
    <location>
        <begin position="12"/>
        <end position="29"/>
    </location>
</feature>
<evidence type="ECO:0000256" key="1">
    <source>
        <dbReference type="ARBA" id="ARBA00000085"/>
    </source>
</evidence>
<feature type="domain" description="PAC" evidence="16">
    <location>
        <begin position="339"/>
        <end position="395"/>
    </location>
</feature>